<evidence type="ECO:0000256" key="1">
    <source>
        <dbReference type="ARBA" id="ARBA00022598"/>
    </source>
</evidence>
<evidence type="ECO:0000313" key="4">
    <source>
        <dbReference type="EMBL" id="ADJ94003.1"/>
    </source>
</evidence>
<dbReference type="PANTHER" id="PTHR43352">
    <property type="entry name" value="ACETYL-COA SYNTHETASE"/>
    <property type="match status" value="1"/>
</dbReference>
<dbReference type="Pfam" id="PF00501">
    <property type="entry name" value="AMP-binding"/>
    <property type="match status" value="1"/>
</dbReference>
<feature type="domain" description="AMP-binding enzyme C-terminal" evidence="3">
    <location>
        <begin position="453"/>
        <end position="531"/>
    </location>
</feature>
<dbReference type="SUPFAM" id="SSF56801">
    <property type="entry name" value="Acetyl-CoA synthetase-like"/>
    <property type="match status" value="1"/>
</dbReference>
<dbReference type="CDD" id="cd05959">
    <property type="entry name" value="BCL_4HBCL"/>
    <property type="match status" value="1"/>
</dbReference>
<proteinExistence type="predicted"/>
<keyword evidence="1 4" id="KW-0436">Ligase</keyword>
<dbReference type="GO" id="GO:0016878">
    <property type="term" value="F:acid-thiol ligase activity"/>
    <property type="evidence" value="ECO:0007669"/>
    <property type="project" value="TreeGrafter"/>
</dbReference>
<feature type="domain" description="AMP-dependent synthetase/ligase" evidence="2">
    <location>
        <begin position="46"/>
        <end position="403"/>
    </location>
</feature>
<dbReference type="GO" id="GO:0016405">
    <property type="term" value="F:CoA-ligase activity"/>
    <property type="evidence" value="ECO:0007669"/>
    <property type="project" value="InterPro"/>
</dbReference>
<dbReference type="PANTHER" id="PTHR43352:SF1">
    <property type="entry name" value="ANTHRANILATE--COA LIGASE"/>
    <property type="match status" value="1"/>
</dbReference>
<dbReference type="InterPro" id="IPR000873">
    <property type="entry name" value="AMP-dep_synth/lig_dom"/>
</dbReference>
<organism evidence="4">
    <name type="scientific">Clostridia bacterium enrichment culture clone BF</name>
    <dbReference type="NCBI Taxonomy" id="857391"/>
    <lineage>
        <taxon>Bacteria</taxon>
        <taxon>Bacillati</taxon>
        <taxon>Bacillota</taxon>
        <taxon>Clostridia</taxon>
        <taxon>environmental samples</taxon>
    </lineage>
</organism>
<dbReference type="InterPro" id="IPR011957">
    <property type="entry name" value="Benz_CoA_lig"/>
</dbReference>
<dbReference type="Gene3D" id="3.30.300.30">
    <property type="match status" value="1"/>
</dbReference>
<dbReference type="GO" id="GO:0044550">
    <property type="term" value="P:secondary metabolite biosynthetic process"/>
    <property type="evidence" value="ECO:0007669"/>
    <property type="project" value="TreeGrafter"/>
</dbReference>
<sequence>MIFKMKNVTFVPAHTNFKGGGMMTGGNLIIPENYNAVSFFVDRHLAEGRGDKTAIYYLDQKISYREVAANVNKTGNAFLNLGIETEDRILLLLLDCPEFVYSFFGAIKIGAVPIPTNTMLKPTDYEYLLKDSRAKAVVVSEELIENINEISSNLPSVEHIIVVGRSGPGQLSFHNLIKNASPVLSLAPTIKDDPCFWLYSSGTTGFPKGAVHLQHDMVYCAENYAQKVLNINEDDVTFSVAKLFFAYGLGNGLYFPFSVGAATVLSPQRPLPEHVFEVIERYRPSLFFGVPTSYNALLQLAEEENKYDLSSIRSCVSAGETLPEIIYQRWMEIFGLEILDGIGSTEILHIFISNRPGETKPGSSGRLVPGYEAKILDEDGCEVPTEEQGTLYIKGDSIASYYWNKHEKSKQTFVGEWINTGDRYYRDKDGYFWYMGRGDDMIKSGGIWVSLVEVESTLLQHPAVLECAVTGWADSDGLIKPKAFVVLKQNSHETQALAEELQQFVKNKIAPYKYPRWLEFIDELPKTATGKIQRYKLRQEG</sequence>
<feature type="non-terminal residue" evidence="4">
    <location>
        <position position="541"/>
    </location>
</feature>
<evidence type="ECO:0000259" key="3">
    <source>
        <dbReference type="Pfam" id="PF13193"/>
    </source>
</evidence>
<dbReference type="Gene3D" id="3.40.50.12780">
    <property type="entry name" value="N-terminal domain of ligase-like"/>
    <property type="match status" value="1"/>
</dbReference>
<dbReference type="InterPro" id="IPR045851">
    <property type="entry name" value="AMP-bd_C_sf"/>
</dbReference>
<dbReference type="Pfam" id="PF13193">
    <property type="entry name" value="AMP-binding_C"/>
    <property type="match status" value="1"/>
</dbReference>
<dbReference type="InterPro" id="IPR025110">
    <property type="entry name" value="AMP-bd_C"/>
</dbReference>
<dbReference type="GO" id="GO:0005524">
    <property type="term" value="F:ATP binding"/>
    <property type="evidence" value="ECO:0007669"/>
    <property type="project" value="InterPro"/>
</dbReference>
<dbReference type="AlphaFoldDB" id="D8WWP9"/>
<dbReference type="InterPro" id="IPR042099">
    <property type="entry name" value="ANL_N_sf"/>
</dbReference>
<dbReference type="NCBIfam" id="TIGR02262">
    <property type="entry name" value="benz_CoA_lig"/>
    <property type="match status" value="1"/>
</dbReference>
<name>D8WWP9_9FIRM</name>
<evidence type="ECO:0000259" key="2">
    <source>
        <dbReference type="Pfam" id="PF00501"/>
    </source>
</evidence>
<accession>D8WWP9</accession>
<protein>
    <submittedName>
        <fullName evidence="4">Putative benzoate-CoA ligase BzlA</fullName>
    </submittedName>
</protein>
<reference evidence="4" key="1">
    <citation type="journal article" date="2010" name="Environ. Microbiol.">
        <title>Identification of enzymes involved in anaerobic benzene degradation by a strictly anaerobic iron-reducing enrichment culture.</title>
        <authorList>
            <person name="Abu Laban N."/>
            <person name="Selesi D."/>
            <person name="Rattei T."/>
            <person name="Tischler P."/>
            <person name="Meckenstock R.U."/>
        </authorList>
    </citation>
    <scope>NUCLEOTIDE SEQUENCE</scope>
</reference>
<dbReference type="EMBL" id="GU357993">
    <property type="protein sequence ID" value="ADJ94003.1"/>
    <property type="molecule type" value="Genomic_DNA"/>
</dbReference>